<evidence type="ECO:0008006" key="4">
    <source>
        <dbReference type="Google" id="ProtNLM"/>
    </source>
</evidence>
<name>A0ABV5W9K5_9BACI</name>
<feature type="region of interest" description="Disordered" evidence="1">
    <location>
        <begin position="1"/>
        <end position="23"/>
    </location>
</feature>
<gene>
    <name evidence="2" type="ORF">ACFFMS_01715</name>
</gene>
<evidence type="ECO:0000313" key="3">
    <source>
        <dbReference type="Proteomes" id="UP001589609"/>
    </source>
</evidence>
<sequence>MIFSEWDEAFSHQDPQTETEAVSQQPINDNNILLLLDIAKQLDKCIKSLEAEYGAKATKLAEIPFNQLIDYIFNICKITPSINTRNINLSK</sequence>
<evidence type="ECO:0000256" key="1">
    <source>
        <dbReference type="SAM" id="MobiDB-lite"/>
    </source>
</evidence>
<dbReference type="RefSeq" id="WP_129726198.1">
    <property type="nucleotide sequence ID" value="NZ_JBHMAF010000008.1"/>
</dbReference>
<accession>A0ABV5W9K5</accession>
<protein>
    <recommendedName>
        <fullName evidence="4">Transposase</fullName>
    </recommendedName>
</protein>
<evidence type="ECO:0000313" key="2">
    <source>
        <dbReference type="EMBL" id="MFB9757272.1"/>
    </source>
</evidence>
<organism evidence="2 3">
    <name type="scientific">Ectobacillus funiculus</name>
    <dbReference type="NCBI Taxonomy" id="137993"/>
    <lineage>
        <taxon>Bacteria</taxon>
        <taxon>Bacillati</taxon>
        <taxon>Bacillota</taxon>
        <taxon>Bacilli</taxon>
        <taxon>Bacillales</taxon>
        <taxon>Bacillaceae</taxon>
        <taxon>Ectobacillus</taxon>
    </lineage>
</organism>
<dbReference type="Proteomes" id="UP001589609">
    <property type="component" value="Unassembled WGS sequence"/>
</dbReference>
<dbReference type="EMBL" id="JBHMAF010000008">
    <property type="protein sequence ID" value="MFB9757272.1"/>
    <property type="molecule type" value="Genomic_DNA"/>
</dbReference>
<comment type="caution">
    <text evidence="2">The sequence shown here is derived from an EMBL/GenBank/DDBJ whole genome shotgun (WGS) entry which is preliminary data.</text>
</comment>
<reference evidence="2 3" key="1">
    <citation type="submission" date="2024-09" db="EMBL/GenBank/DDBJ databases">
        <authorList>
            <person name="Sun Q."/>
            <person name="Mori K."/>
        </authorList>
    </citation>
    <scope>NUCLEOTIDE SEQUENCE [LARGE SCALE GENOMIC DNA]</scope>
    <source>
        <strain evidence="2 3">JCM 11201</strain>
    </source>
</reference>
<keyword evidence="3" id="KW-1185">Reference proteome</keyword>
<proteinExistence type="predicted"/>
<feature type="compositionally biased region" description="Polar residues" evidence="1">
    <location>
        <begin position="13"/>
        <end position="23"/>
    </location>
</feature>